<dbReference type="SUPFAM" id="SSF64307">
    <property type="entry name" value="SirA-like"/>
    <property type="match status" value="1"/>
</dbReference>
<dbReference type="Gene3D" id="3.30.110.40">
    <property type="entry name" value="TusA-like domain"/>
    <property type="match status" value="1"/>
</dbReference>
<dbReference type="InterPro" id="IPR036868">
    <property type="entry name" value="TusA-like_sf"/>
</dbReference>
<evidence type="ECO:0000259" key="2">
    <source>
        <dbReference type="PROSITE" id="PS01148"/>
    </source>
</evidence>
<comment type="similarity">
    <text evidence="1">Belongs to the sulfur carrier protein TusA family.</text>
</comment>
<dbReference type="RefSeq" id="WP_150443273.1">
    <property type="nucleotide sequence ID" value="NZ_VYQE01000001.1"/>
</dbReference>
<evidence type="ECO:0000256" key="1">
    <source>
        <dbReference type="ARBA" id="ARBA00008984"/>
    </source>
</evidence>
<accession>A0A5J5GQF6</accession>
<dbReference type="PANTHER" id="PTHR33279">
    <property type="entry name" value="SULFUR CARRIER PROTEIN YEDF-RELATED"/>
    <property type="match status" value="1"/>
</dbReference>
<name>A0A5J5GQF6_9RHOB</name>
<dbReference type="Pfam" id="PF01206">
    <property type="entry name" value="TusA"/>
    <property type="match status" value="1"/>
</dbReference>
<comment type="caution">
    <text evidence="3">The sequence shown here is derived from an EMBL/GenBank/DDBJ whole genome shotgun (WGS) entry which is preliminary data.</text>
</comment>
<dbReference type="InterPro" id="IPR001455">
    <property type="entry name" value="TusA-like"/>
</dbReference>
<dbReference type="CDD" id="cd00291">
    <property type="entry name" value="SirA_YedF_YeeD"/>
    <property type="match status" value="1"/>
</dbReference>
<keyword evidence="4" id="KW-1185">Reference proteome</keyword>
<dbReference type="Proteomes" id="UP000326554">
    <property type="component" value="Unassembled WGS sequence"/>
</dbReference>
<keyword evidence="3" id="KW-0808">Transferase</keyword>
<organism evidence="3 4">
    <name type="scientific">Histidinibacterium aquaticum</name>
    <dbReference type="NCBI Taxonomy" id="2613962"/>
    <lineage>
        <taxon>Bacteria</taxon>
        <taxon>Pseudomonadati</taxon>
        <taxon>Pseudomonadota</taxon>
        <taxon>Alphaproteobacteria</taxon>
        <taxon>Rhodobacterales</taxon>
        <taxon>Paracoccaceae</taxon>
        <taxon>Histidinibacterium</taxon>
    </lineage>
</organism>
<feature type="domain" description="UPF0033" evidence="2">
    <location>
        <begin position="8"/>
        <end position="32"/>
    </location>
</feature>
<gene>
    <name evidence="3" type="ORF">F3S47_00525</name>
</gene>
<proteinExistence type="inferred from homology"/>
<reference evidence="3 4" key="1">
    <citation type="submission" date="2019-09" db="EMBL/GenBank/DDBJ databases">
        <authorList>
            <person name="Park J.-S."/>
            <person name="Choi H.-J."/>
        </authorList>
    </citation>
    <scope>NUCLEOTIDE SEQUENCE [LARGE SCALE GENOMIC DNA]</scope>
    <source>
        <strain evidence="3 4">176SS1-4</strain>
    </source>
</reference>
<dbReference type="GO" id="GO:0016740">
    <property type="term" value="F:transferase activity"/>
    <property type="evidence" value="ECO:0007669"/>
    <property type="project" value="UniProtKB-KW"/>
</dbReference>
<protein>
    <submittedName>
        <fullName evidence="3">Sulfurtransferase TusA family protein</fullName>
    </submittedName>
</protein>
<dbReference type="PANTHER" id="PTHR33279:SF6">
    <property type="entry name" value="SULFUR CARRIER PROTEIN YEDF-RELATED"/>
    <property type="match status" value="1"/>
</dbReference>
<dbReference type="PROSITE" id="PS01148">
    <property type="entry name" value="UPF0033"/>
    <property type="match status" value="1"/>
</dbReference>
<dbReference type="EMBL" id="VYQE01000001">
    <property type="protein sequence ID" value="KAA9009788.1"/>
    <property type="molecule type" value="Genomic_DNA"/>
</dbReference>
<evidence type="ECO:0000313" key="4">
    <source>
        <dbReference type="Proteomes" id="UP000326554"/>
    </source>
</evidence>
<evidence type="ECO:0000313" key="3">
    <source>
        <dbReference type="EMBL" id="KAA9009788.1"/>
    </source>
</evidence>
<dbReference type="AlphaFoldDB" id="A0A5J5GQF6"/>
<sequence length="82" mass="8798">MSEGEVEIDTLGLLCPLPVLRLRKRLLGLAPGTLVRCLADDPVALIDIPHFCAEAGHTHLSVEEDGGVQHHLIRRGEAPSDG</sequence>